<reference evidence="3" key="1">
    <citation type="submission" date="2023-07" db="EMBL/GenBank/DDBJ databases">
        <title>Reintroducing virulent viruses to syntetic microbiomes.</title>
        <authorList>
            <person name="Wilde J."/>
            <person name="Boyes R."/>
            <person name="Robinson A.V."/>
            <person name="Daisley B.A."/>
            <person name="Allen-Vercoe E."/>
        </authorList>
    </citation>
    <scope>NUCLEOTIDE SEQUENCE [LARGE SCALE GENOMIC DNA]</scope>
    <source>
        <strain evidence="3">225S_1D6FAA</strain>
    </source>
</reference>
<evidence type="ECO:0000313" key="3">
    <source>
        <dbReference type="Proteomes" id="UP001269297"/>
    </source>
</evidence>
<accession>A0ABU3IUK0</accession>
<name>A0ABU3IUK0_9BACE</name>
<feature type="compositionally biased region" description="Basic and acidic residues" evidence="1">
    <location>
        <begin position="26"/>
        <end position="42"/>
    </location>
</feature>
<dbReference type="RefSeq" id="WP_138274648.1">
    <property type="nucleotide sequence ID" value="NZ_JAVSNG010000006.1"/>
</dbReference>
<dbReference type="EMBL" id="JAVSNG010000006">
    <property type="protein sequence ID" value="MDT4405942.1"/>
    <property type="molecule type" value="Genomic_DNA"/>
</dbReference>
<keyword evidence="3" id="KW-1185">Reference proteome</keyword>
<sequence>MSVIVIGTALLSVLSRTVWLPILPTGEERTKQQPAEQDKERLYNPNHQQEYLCDNPDHQPCQPI</sequence>
<proteinExistence type="predicted"/>
<organism evidence="2 3">
    <name type="scientific">Bacteroides koreensis</name>
    <dbReference type="NCBI Taxonomy" id="1912896"/>
    <lineage>
        <taxon>Bacteria</taxon>
        <taxon>Pseudomonadati</taxon>
        <taxon>Bacteroidota</taxon>
        <taxon>Bacteroidia</taxon>
        <taxon>Bacteroidales</taxon>
        <taxon>Bacteroidaceae</taxon>
        <taxon>Bacteroides</taxon>
    </lineage>
</organism>
<evidence type="ECO:0000313" key="2">
    <source>
        <dbReference type="EMBL" id="MDT4405942.1"/>
    </source>
</evidence>
<dbReference type="Proteomes" id="UP001269297">
    <property type="component" value="Unassembled WGS sequence"/>
</dbReference>
<comment type="caution">
    <text evidence="2">The sequence shown here is derived from an EMBL/GenBank/DDBJ whole genome shotgun (WGS) entry which is preliminary data.</text>
</comment>
<evidence type="ECO:0000256" key="1">
    <source>
        <dbReference type="SAM" id="MobiDB-lite"/>
    </source>
</evidence>
<feature type="region of interest" description="Disordered" evidence="1">
    <location>
        <begin position="26"/>
        <end position="64"/>
    </location>
</feature>
<protein>
    <submittedName>
        <fullName evidence="2">Uncharacterized protein</fullName>
    </submittedName>
</protein>
<gene>
    <name evidence="2" type="ORF">RO706_17145</name>
</gene>